<evidence type="ECO:0000256" key="6">
    <source>
        <dbReference type="SAM" id="MobiDB-lite"/>
    </source>
</evidence>
<dbReference type="PANTHER" id="PTHR23501:SF191">
    <property type="entry name" value="VACUOLAR BASIC AMINO ACID TRANSPORTER 4"/>
    <property type="match status" value="1"/>
</dbReference>
<comment type="caution">
    <text evidence="9">The sequence shown here is derived from an EMBL/GenBank/DDBJ whole genome shotgun (WGS) entry which is preliminary data.</text>
</comment>
<dbReference type="InterPro" id="IPR036259">
    <property type="entry name" value="MFS_trans_sf"/>
</dbReference>
<evidence type="ECO:0000313" key="9">
    <source>
        <dbReference type="EMBL" id="KKZ73480.1"/>
    </source>
</evidence>
<dbReference type="AlphaFoldDB" id="A0A2P2GPQ2"/>
<dbReference type="InterPro" id="IPR011701">
    <property type="entry name" value="MFS"/>
</dbReference>
<feature type="transmembrane region" description="Helical" evidence="7">
    <location>
        <begin position="393"/>
        <end position="417"/>
    </location>
</feature>
<comment type="subcellular location">
    <subcellularLocation>
        <location evidence="1">Cell inner membrane</location>
        <topology evidence="1">Multi-pass membrane protein</topology>
    </subcellularLocation>
</comment>
<gene>
    <name evidence="9" type="ORF">VO63_12415</name>
</gene>
<name>A0A2P2GPQ2_STREW</name>
<feature type="transmembrane region" description="Helical" evidence="7">
    <location>
        <begin position="335"/>
        <end position="352"/>
    </location>
</feature>
<evidence type="ECO:0000256" key="2">
    <source>
        <dbReference type="ARBA" id="ARBA00022448"/>
    </source>
</evidence>
<keyword evidence="5 7" id="KW-0472">Membrane</keyword>
<keyword evidence="2" id="KW-0813">Transport</keyword>
<keyword evidence="4 7" id="KW-1133">Transmembrane helix</keyword>
<feature type="transmembrane region" description="Helical" evidence="7">
    <location>
        <begin position="310"/>
        <end position="328"/>
    </location>
</feature>
<sequence>MPGLARHLPGPTAEHAQAPAPSAGGTAAPPRQVPAFWLALLATPVAASANSPVLILPDMAGSLGIRTATATWLVTVFAWAMAVGTPLMAGLLRRRGLGTTLRLSAALIVAGTAVVAVAPWLPVAMTGRAAQAVGGAGLITAAMSLAGSVRRMGVITAGFGTLGAVGPLLGSAVAGATSWRVSLAVGAVALLALPAVMRRADLSAPPRSTPFDGRGAALLVLTATALVLVPRYPLPAVAASLLTGAVLALHIRSHPTGFVPAALLRSRAFVLSALLACTFATSYFTLLFTVPQLLRDRTDWTTSTIGTGQLVALLAGSALSMVLAAASSRLGRPRVLTLLLTVGALAPLTAVLTPWAPLLLLVATLAVFTTSAGQATLAVYATQAAPAAQRPTAIGLFNLCYQLGGAFGPAVAALITLGA</sequence>
<feature type="transmembrane region" description="Helical" evidence="7">
    <location>
        <begin position="154"/>
        <end position="173"/>
    </location>
</feature>
<dbReference type="OrthoDB" id="3679026at2"/>
<organism evidence="9 10">
    <name type="scientific">Streptomyces showdoensis</name>
    <dbReference type="NCBI Taxonomy" id="68268"/>
    <lineage>
        <taxon>Bacteria</taxon>
        <taxon>Bacillati</taxon>
        <taxon>Actinomycetota</taxon>
        <taxon>Actinomycetes</taxon>
        <taxon>Kitasatosporales</taxon>
        <taxon>Streptomycetaceae</taxon>
        <taxon>Streptomyces</taxon>
    </lineage>
</organism>
<feature type="compositionally biased region" description="Low complexity" evidence="6">
    <location>
        <begin position="16"/>
        <end position="27"/>
    </location>
</feature>
<dbReference type="RefSeq" id="WP_046907775.1">
    <property type="nucleotide sequence ID" value="NZ_BAAAXG010000029.1"/>
</dbReference>
<keyword evidence="10" id="KW-1185">Reference proteome</keyword>
<dbReference type="PROSITE" id="PS50850">
    <property type="entry name" value="MFS"/>
    <property type="match status" value="1"/>
</dbReference>
<evidence type="ECO:0000256" key="3">
    <source>
        <dbReference type="ARBA" id="ARBA00022692"/>
    </source>
</evidence>
<dbReference type="SUPFAM" id="SSF103473">
    <property type="entry name" value="MFS general substrate transporter"/>
    <property type="match status" value="1"/>
</dbReference>
<feature type="region of interest" description="Disordered" evidence="6">
    <location>
        <begin position="1"/>
        <end position="27"/>
    </location>
</feature>
<dbReference type="InterPro" id="IPR020846">
    <property type="entry name" value="MFS_dom"/>
</dbReference>
<dbReference type="Proteomes" id="UP000265325">
    <property type="component" value="Unassembled WGS sequence"/>
</dbReference>
<feature type="transmembrane region" description="Helical" evidence="7">
    <location>
        <begin position="232"/>
        <end position="249"/>
    </location>
</feature>
<dbReference type="GO" id="GO:0005886">
    <property type="term" value="C:plasma membrane"/>
    <property type="evidence" value="ECO:0007669"/>
    <property type="project" value="UniProtKB-SubCell"/>
</dbReference>
<dbReference type="Gene3D" id="1.20.1250.20">
    <property type="entry name" value="MFS general substrate transporter like domains"/>
    <property type="match status" value="2"/>
</dbReference>
<feature type="transmembrane region" description="Helical" evidence="7">
    <location>
        <begin position="358"/>
        <end position="381"/>
    </location>
</feature>
<dbReference type="GO" id="GO:0022857">
    <property type="term" value="F:transmembrane transporter activity"/>
    <property type="evidence" value="ECO:0007669"/>
    <property type="project" value="InterPro"/>
</dbReference>
<evidence type="ECO:0000256" key="7">
    <source>
        <dbReference type="SAM" id="Phobius"/>
    </source>
</evidence>
<reference evidence="9 10" key="1">
    <citation type="submission" date="2015-05" db="EMBL/GenBank/DDBJ databases">
        <title>Draft Genome assembly of Streptomyces showdoensis.</title>
        <authorList>
            <person name="Thapa K.K."/>
            <person name="Metsa-Ketela M."/>
        </authorList>
    </citation>
    <scope>NUCLEOTIDE SEQUENCE [LARGE SCALE GENOMIC DNA]</scope>
    <source>
        <strain evidence="9 10">ATCC 15227</strain>
    </source>
</reference>
<evidence type="ECO:0000259" key="8">
    <source>
        <dbReference type="PROSITE" id="PS50850"/>
    </source>
</evidence>
<dbReference type="EMBL" id="LAQS01000016">
    <property type="protein sequence ID" value="KKZ73480.1"/>
    <property type="molecule type" value="Genomic_DNA"/>
</dbReference>
<evidence type="ECO:0000256" key="5">
    <source>
        <dbReference type="ARBA" id="ARBA00023136"/>
    </source>
</evidence>
<evidence type="ECO:0000256" key="4">
    <source>
        <dbReference type="ARBA" id="ARBA00022989"/>
    </source>
</evidence>
<accession>A0A2P2GPQ2</accession>
<feature type="transmembrane region" description="Helical" evidence="7">
    <location>
        <begin position="69"/>
        <end position="91"/>
    </location>
</feature>
<feature type="transmembrane region" description="Helical" evidence="7">
    <location>
        <begin position="103"/>
        <end position="123"/>
    </location>
</feature>
<feature type="transmembrane region" description="Helical" evidence="7">
    <location>
        <begin position="35"/>
        <end position="57"/>
    </location>
</feature>
<dbReference type="Pfam" id="PF07690">
    <property type="entry name" value="MFS_1"/>
    <property type="match status" value="1"/>
</dbReference>
<protein>
    <submittedName>
        <fullName evidence="9">MFS transporter</fullName>
    </submittedName>
</protein>
<feature type="transmembrane region" description="Helical" evidence="7">
    <location>
        <begin position="179"/>
        <end position="197"/>
    </location>
</feature>
<dbReference type="PANTHER" id="PTHR23501">
    <property type="entry name" value="MAJOR FACILITATOR SUPERFAMILY"/>
    <property type="match status" value="1"/>
</dbReference>
<feature type="transmembrane region" description="Helical" evidence="7">
    <location>
        <begin position="269"/>
        <end position="290"/>
    </location>
</feature>
<feature type="domain" description="Major facilitator superfamily (MFS) profile" evidence="8">
    <location>
        <begin position="32"/>
        <end position="419"/>
    </location>
</feature>
<proteinExistence type="predicted"/>
<keyword evidence="3 7" id="KW-0812">Transmembrane</keyword>
<evidence type="ECO:0000256" key="1">
    <source>
        <dbReference type="ARBA" id="ARBA00004429"/>
    </source>
</evidence>
<evidence type="ECO:0000313" key="10">
    <source>
        <dbReference type="Proteomes" id="UP000265325"/>
    </source>
</evidence>